<dbReference type="GO" id="GO:0004519">
    <property type="term" value="F:endonuclease activity"/>
    <property type="evidence" value="ECO:0007669"/>
    <property type="project" value="UniProtKB-KW"/>
</dbReference>
<proteinExistence type="predicted"/>
<keyword evidence="1" id="KW-0255">Endonuclease</keyword>
<accession>A0A8S5TAZ2</accession>
<reference evidence="1" key="1">
    <citation type="journal article" date="2021" name="Proc. Natl. Acad. Sci. U.S.A.">
        <title>A Catalog of Tens of Thousands of Viruses from Human Metagenomes Reveals Hidden Associations with Chronic Diseases.</title>
        <authorList>
            <person name="Tisza M.J."/>
            <person name="Buck C.B."/>
        </authorList>
    </citation>
    <scope>NUCLEOTIDE SEQUENCE</scope>
    <source>
        <strain evidence="1">CtDwO1</strain>
    </source>
</reference>
<evidence type="ECO:0000313" key="1">
    <source>
        <dbReference type="EMBL" id="DAF60203.1"/>
    </source>
</evidence>
<keyword evidence="1" id="KW-0540">Nuclease</keyword>
<sequence length="97" mass="11305">MKYCEVCGEEKTLAEFSKSYKNRCKKCVAEETRLKRHGIYNEPILVVQNINWEQRRYEIAKDIVANSFSTPMGNVSMVSYIHDCVQVADLLIEELKK</sequence>
<organism evidence="1">
    <name type="scientific">Podoviridae sp. ctDwO1</name>
    <dbReference type="NCBI Taxonomy" id="2827726"/>
    <lineage>
        <taxon>Viruses</taxon>
        <taxon>Duplodnaviria</taxon>
        <taxon>Heunggongvirae</taxon>
        <taxon>Uroviricota</taxon>
        <taxon>Caudoviricetes</taxon>
    </lineage>
</organism>
<dbReference type="EMBL" id="BK032784">
    <property type="protein sequence ID" value="DAF60203.1"/>
    <property type="molecule type" value="Genomic_DNA"/>
</dbReference>
<protein>
    <submittedName>
        <fullName evidence="1">Restriction endonuclease</fullName>
    </submittedName>
</protein>
<keyword evidence="1" id="KW-0378">Hydrolase</keyword>
<name>A0A8S5TAZ2_9CAUD</name>